<evidence type="ECO:0000313" key="1">
    <source>
        <dbReference type="EMBL" id="MBE9029583.1"/>
    </source>
</evidence>
<dbReference type="AlphaFoldDB" id="A0A928Z3T1"/>
<dbReference type="PANTHER" id="PTHR47152">
    <property type="entry name" value="SLR2084 PROTEIN-RELATED"/>
    <property type="match status" value="1"/>
</dbReference>
<comment type="caution">
    <text evidence="1">The sequence shown here is derived from an EMBL/GenBank/DDBJ whole genome shotgun (WGS) entry which is preliminary data.</text>
</comment>
<sequence length="76" mass="8870">MLDRYREIGVPEVWFWEDGTLALYRLRANRYEKIEQSELPGLSNLDLDVFKRCLLIGKTSAAKAMQEFNVYLTGVK</sequence>
<proteinExistence type="predicted"/>
<dbReference type="RefSeq" id="WP_264324400.1">
    <property type="nucleotide sequence ID" value="NZ_JADEXQ010000018.1"/>
</dbReference>
<protein>
    <recommendedName>
        <fullName evidence="3">Restriction endonuclease domain-containing protein</fullName>
    </recommendedName>
</protein>
<evidence type="ECO:0008006" key="3">
    <source>
        <dbReference type="Google" id="ProtNLM"/>
    </source>
</evidence>
<gene>
    <name evidence="1" type="ORF">IQ266_07555</name>
</gene>
<organism evidence="1 2">
    <name type="scientific">Romeriopsis navalis LEGE 11480</name>
    <dbReference type="NCBI Taxonomy" id="2777977"/>
    <lineage>
        <taxon>Bacteria</taxon>
        <taxon>Bacillati</taxon>
        <taxon>Cyanobacteriota</taxon>
        <taxon>Cyanophyceae</taxon>
        <taxon>Leptolyngbyales</taxon>
        <taxon>Leptolyngbyaceae</taxon>
        <taxon>Romeriopsis</taxon>
        <taxon>Romeriopsis navalis</taxon>
    </lineage>
</organism>
<name>A0A928Z3T1_9CYAN</name>
<dbReference type="Proteomes" id="UP000625316">
    <property type="component" value="Unassembled WGS sequence"/>
</dbReference>
<dbReference type="EMBL" id="JADEXQ010000018">
    <property type="protein sequence ID" value="MBE9029583.1"/>
    <property type="molecule type" value="Genomic_DNA"/>
</dbReference>
<accession>A0A928Z3T1</accession>
<keyword evidence="2" id="KW-1185">Reference proteome</keyword>
<reference evidence="1" key="1">
    <citation type="submission" date="2020-10" db="EMBL/GenBank/DDBJ databases">
        <authorList>
            <person name="Castelo-Branco R."/>
            <person name="Eusebio N."/>
            <person name="Adriana R."/>
            <person name="Vieira A."/>
            <person name="Brugerolle De Fraissinette N."/>
            <person name="Rezende De Castro R."/>
            <person name="Schneider M.P."/>
            <person name="Vasconcelos V."/>
            <person name="Leao P.N."/>
        </authorList>
    </citation>
    <scope>NUCLEOTIDE SEQUENCE</scope>
    <source>
        <strain evidence="1">LEGE 11480</strain>
    </source>
</reference>
<evidence type="ECO:0000313" key="2">
    <source>
        <dbReference type="Proteomes" id="UP000625316"/>
    </source>
</evidence>